<protein>
    <recommendedName>
        <fullName evidence="1">DUF6598 domain-containing protein</fullName>
    </recommendedName>
</protein>
<keyword evidence="3" id="KW-1185">Reference proteome</keyword>
<feature type="domain" description="DUF6598" evidence="1">
    <location>
        <begin position="21"/>
        <end position="252"/>
    </location>
</feature>
<dbReference type="EnsemblPlants" id="AUR62009640-RA">
    <property type="protein sequence ID" value="AUR62009640-RA:cds"/>
    <property type="gene ID" value="AUR62009640"/>
</dbReference>
<evidence type="ECO:0000313" key="2">
    <source>
        <dbReference type="EnsemblPlants" id="AUR62009640-RA:cds"/>
    </source>
</evidence>
<dbReference type="PANTHER" id="PTHR33065">
    <property type="entry name" value="OS07G0486400 PROTEIN"/>
    <property type="match status" value="1"/>
</dbReference>
<accession>A0A803LCQ1</accession>
<sequence>MGCVSEDDEKPYNRHCQVAPLVQVFSVRLDTHFKDKTPYCIYGKINVIEVGDGTTFTLYERETHDPEVLQKNNAILSLTGPMLGESPGFISQSRGGAIMQLALRDSVRDVEVVGGQCSLGSIIEYEDHHYDKLRTAVLKCLHGCAKVYYATVLYGVMSKIQLKFLIDGDYGRDLPSDLHLIVTAHYGNSKLYPTHNEDSNYFEMLLLKRPLHGLEQTNTSELICQHAVVVPAYSSLIVEANLVSSSGKAVPEPVVFCDYLAEVFSIRICGTNYNVRSVSGSIVIDDAADDPYFLFQSDERGTSESVLLGDGSLLLSGPNRIAPNADFCLRTDIKDPMRGREISIGGMQWNLHSLENISRFSWYDKCICSVIKGKDGCAVVHHTIFYDAVQATVEAKMYFNGGADVAAFVHGSIVVRYGAYEYLTSYEKKYFKTWLYNTKKKDSSWVAKGDNIPLPRYLVAVPRNSSLIIEVDLIATSASTGFQFPEEELRGEAEFDIGSDHTSHKIEGARGVFVTEICVKWAGRLRTRNLFLEGRAKNNSNGKVIFPSS</sequence>
<organism evidence="2 3">
    <name type="scientific">Chenopodium quinoa</name>
    <name type="common">Quinoa</name>
    <dbReference type="NCBI Taxonomy" id="63459"/>
    <lineage>
        <taxon>Eukaryota</taxon>
        <taxon>Viridiplantae</taxon>
        <taxon>Streptophyta</taxon>
        <taxon>Embryophyta</taxon>
        <taxon>Tracheophyta</taxon>
        <taxon>Spermatophyta</taxon>
        <taxon>Magnoliopsida</taxon>
        <taxon>eudicotyledons</taxon>
        <taxon>Gunneridae</taxon>
        <taxon>Pentapetalae</taxon>
        <taxon>Caryophyllales</taxon>
        <taxon>Chenopodiaceae</taxon>
        <taxon>Chenopodioideae</taxon>
        <taxon>Atripliceae</taxon>
        <taxon>Chenopodium</taxon>
    </lineage>
</organism>
<proteinExistence type="predicted"/>
<reference evidence="2" key="1">
    <citation type="journal article" date="2017" name="Nature">
        <title>The genome of Chenopodium quinoa.</title>
        <authorList>
            <person name="Jarvis D.E."/>
            <person name="Ho Y.S."/>
            <person name="Lightfoot D.J."/>
            <person name="Schmoeckel S.M."/>
            <person name="Li B."/>
            <person name="Borm T.J.A."/>
            <person name="Ohyanagi H."/>
            <person name="Mineta K."/>
            <person name="Michell C.T."/>
            <person name="Saber N."/>
            <person name="Kharbatia N.M."/>
            <person name="Rupper R.R."/>
            <person name="Sharp A.R."/>
            <person name="Dally N."/>
            <person name="Boughton B.A."/>
            <person name="Woo Y.H."/>
            <person name="Gao G."/>
            <person name="Schijlen E.G.W.M."/>
            <person name="Guo X."/>
            <person name="Momin A.A."/>
            <person name="Negrao S."/>
            <person name="Al-Babili S."/>
            <person name="Gehring C."/>
            <person name="Roessner U."/>
            <person name="Jung C."/>
            <person name="Murphy K."/>
            <person name="Arold S.T."/>
            <person name="Gojobori T."/>
            <person name="van der Linden C.G."/>
            <person name="van Loo E.N."/>
            <person name="Jellen E.N."/>
            <person name="Maughan P.J."/>
            <person name="Tester M."/>
        </authorList>
    </citation>
    <scope>NUCLEOTIDE SEQUENCE [LARGE SCALE GENOMIC DNA]</scope>
    <source>
        <strain evidence="2">cv. PI 614886</strain>
    </source>
</reference>
<dbReference type="AlphaFoldDB" id="A0A803LCQ1"/>
<dbReference type="Pfam" id="PF20241">
    <property type="entry name" value="DUF6598"/>
    <property type="match status" value="2"/>
</dbReference>
<evidence type="ECO:0000313" key="3">
    <source>
        <dbReference type="Proteomes" id="UP000596660"/>
    </source>
</evidence>
<dbReference type="Proteomes" id="UP000596660">
    <property type="component" value="Unplaced"/>
</dbReference>
<dbReference type="Gramene" id="AUR62009640-RA">
    <property type="protein sequence ID" value="AUR62009640-RA:cds"/>
    <property type="gene ID" value="AUR62009640"/>
</dbReference>
<evidence type="ECO:0000259" key="1">
    <source>
        <dbReference type="Pfam" id="PF20241"/>
    </source>
</evidence>
<reference evidence="2" key="2">
    <citation type="submission" date="2021-03" db="UniProtKB">
        <authorList>
            <consortium name="EnsemblPlants"/>
        </authorList>
    </citation>
    <scope>IDENTIFICATION</scope>
</reference>
<dbReference type="PANTHER" id="PTHR33065:SF88">
    <property type="entry name" value="OS11G0104220 PROTEIN"/>
    <property type="match status" value="1"/>
</dbReference>
<name>A0A803LCQ1_CHEQI</name>
<dbReference type="InterPro" id="IPR046533">
    <property type="entry name" value="DUF6598"/>
</dbReference>
<feature type="domain" description="DUF6598" evidence="1">
    <location>
        <begin position="260"/>
        <end position="479"/>
    </location>
</feature>